<keyword evidence="1" id="KW-0472">Membrane</keyword>
<evidence type="ECO:0000313" key="3">
    <source>
        <dbReference type="EMBL" id="MFK9090890.1"/>
    </source>
</evidence>
<evidence type="ECO:0000313" key="4">
    <source>
        <dbReference type="Proteomes" id="UP001623041"/>
    </source>
</evidence>
<feature type="transmembrane region" description="Helical" evidence="1">
    <location>
        <begin position="48"/>
        <end position="66"/>
    </location>
</feature>
<dbReference type="EMBL" id="JBJHQH010000003">
    <property type="protein sequence ID" value="MFK9090890.1"/>
    <property type="molecule type" value="Genomic_DNA"/>
</dbReference>
<keyword evidence="3" id="KW-0378">Hydrolase</keyword>
<feature type="domain" description="CAAX prenyl protease 2/Lysostaphin resistance protein A-like" evidence="2">
    <location>
        <begin position="52"/>
        <end position="141"/>
    </location>
</feature>
<dbReference type="EC" id="3.4.-.-" evidence="3"/>
<sequence length="202" mass="22698">MNMKKADVVFSILSVTFTVALYFVFILISSNAGVVSAEWNVAAFSKGSFYLLLLLTLISWFTAAFYEEVLFRGYFVANLEFLTPVKLYIVTSIIFMVFHIFRGFPFISNVILIGMSCVFLYIYLKSGSLMPSIFAHLIFNLTSTHLVGTSDIAILKYSGDPGILNLIIIIIYAIAQIILTKTIYQRKAQGARLSAYGLERFD</sequence>
<feature type="transmembrane region" description="Helical" evidence="1">
    <location>
        <begin position="7"/>
        <end position="28"/>
    </location>
</feature>
<feature type="transmembrane region" description="Helical" evidence="1">
    <location>
        <begin position="106"/>
        <end position="124"/>
    </location>
</feature>
<keyword evidence="4" id="KW-1185">Reference proteome</keyword>
<comment type="caution">
    <text evidence="3">The sequence shown here is derived from an EMBL/GenBank/DDBJ whole genome shotgun (WGS) entry which is preliminary data.</text>
</comment>
<protein>
    <submittedName>
        <fullName evidence="3">CPBP family intramembrane glutamic endopeptidase</fullName>
        <ecNumber evidence="3">3.4.-.-</ecNumber>
    </submittedName>
</protein>
<feature type="transmembrane region" description="Helical" evidence="1">
    <location>
        <begin position="136"/>
        <end position="157"/>
    </location>
</feature>
<keyword evidence="1" id="KW-0812">Transmembrane</keyword>
<accession>A0ABW8RBQ4</accession>
<evidence type="ECO:0000259" key="2">
    <source>
        <dbReference type="Pfam" id="PF02517"/>
    </source>
</evidence>
<organism evidence="3 4">
    <name type="scientific">Bacillus salipaludis</name>
    <dbReference type="NCBI Taxonomy" id="2547811"/>
    <lineage>
        <taxon>Bacteria</taxon>
        <taxon>Bacillati</taxon>
        <taxon>Bacillota</taxon>
        <taxon>Bacilli</taxon>
        <taxon>Bacillales</taxon>
        <taxon>Bacillaceae</taxon>
        <taxon>Bacillus</taxon>
    </lineage>
</organism>
<dbReference type="Proteomes" id="UP001623041">
    <property type="component" value="Unassembled WGS sequence"/>
</dbReference>
<dbReference type="Pfam" id="PF02517">
    <property type="entry name" value="Rce1-like"/>
    <property type="match status" value="1"/>
</dbReference>
<dbReference type="InterPro" id="IPR003675">
    <property type="entry name" value="Rce1/LyrA-like_dom"/>
</dbReference>
<evidence type="ECO:0000256" key="1">
    <source>
        <dbReference type="SAM" id="Phobius"/>
    </source>
</evidence>
<proteinExistence type="predicted"/>
<dbReference type="RefSeq" id="WP_406579577.1">
    <property type="nucleotide sequence ID" value="NZ_JBJHQH010000003.1"/>
</dbReference>
<name>A0ABW8RBQ4_9BACI</name>
<gene>
    <name evidence="3" type="ORF">ACJEBI_05265</name>
</gene>
<dbReference type="GO" id="GO:0016787">
    <property type="term" value="F:hydrolase activity"/>
    <property type="evidence" value="ECO:0007669"/>
    <property type="project" value="UniProtKB-KW"/>
</dbReference>
<reference evidence="3 4" key="1">
    <citation type="submission" date="2024-11" db="EMBL/GenBank/DDBJ databases">
        <authorList>
            <person name="Lucas J.A."/>
        </authorList>
    </citation>
    <scope>NUCLEOTIDE SEQUENCE [LARGE SCALE GENOMIC DNA]</scope>
    <source>
        <strain evidence="3 4">Z 5.4</strain>
    </source>
</reference>
<feature type="transmembrane region" description="Helical" evidence="1">
    <location>
        <begin position="78"/>
        <end position="100"/>
    </location>
</feature>
<feature type="transmembrane region" description="Helical" evidence="1">
    <location>
        <begin position="163"/>
        <end position="184"/>
    </location>
</feature>
<keyword evidence="1" id="KW-1133">Transmembrane helix</keyword>